<dbReference type="InterPro" id="IPR052354">
    <property type="entry name" value="Cell_Wall_Dynamics_Protein"/>
</dbReference>
<accession>A0A4Z0BF50</accession>
<dbReference type="PROSITE" id="PS51781">
    <property type="entry name" value="SH3B"/>
    <property type="match status" value="1"/>
</dbReference>
<dbReference type="Proteomes" id="UP000297564">
    <property type="component" value="Unassembled WGS sequence"/>
</dbReference>
<dbReference type="SMART" id="SM00287">
    <property type="entry name" value="SH3b"/>
    <property type="match status" value="2"/>
</dbReference>
<dbReference type="OrthoDB" id="5297720at2"/>
<dbReference type="InterPro" id="IPR010466">
    <property type="entry name" value="DUF1058"/>
</dbReference>
<comment type="caution">
    <text evidence="2">The sequence shown here is derived from an EMBL/GenBank/DDBJ whole genome shotgun (WGS) entry which is preliminary data.</text>
</comment>
<dbReference type="EMBL" id="SMLL01000008">
    <property type="protein sequence ID" value="TFY97009.1"/>
    <property type="molecule type" value="Genomic_DNA"/>
</dbReference>
<dbReference type="AlphaFoldDB" id="A0A4Z0BF50"/>
<dbReference type="InterPro" id="IPR003646">
    <property type="entry name" value="SH3-like_bac-type"/>
</dbReference>
<evidence type="ECO:0000313" key="3">
    <source>
        <dbReference type="Proteomes" id="UP000297564"/>
    </source>
</evidence>
<dbReference type="PANTHER" id="PTHR34408:SF1">
    <property type="entry name" value="GLYCOSYL HYDROLASE FAMILY 19 DOMAIN-CONTAINING PROTEIN HI_1415"/>
    <property type="match status" value="1"/>
</dbReference>
<feature type="domain" description="SH3b" evidence="1">
    <location>
        <begin position="74"/>
        <end position="137"/>
    </location>
</feature>
<dbReference type="Gene3D" id="2.30.30.40">
    <property type="entry name" value="SH3 Domains"/>
    <property type="match status" value="2"/>
</dbReference>
<evidence type="ECO:0000259" key="1">
    <source>
        <dbReference type="PROSITE" id="PS51781"/>
    </source>
</evidence>
<keyword evidence="3" id="KW-1185">Reference proteome</keyword>
<name>A0A4Z0BF50_9BURK</name>
<organism evidence="2 3">
    <name type="scientific">Ramlibacter rhizophilus</name>
    <dbReference type="NCBI Taxonomy" id="1781167"/>
    <lineage>
        <taxon>Bacteria</taxon>
        <taxon>Pseudomonadati</taxon>
        <taxon>Pseudomonadota</taxon>
        <taxon>Betaproteobacteria</taxon>
        <taxon>Burkholderiales</taxon>
        <taxon>Comamonadaceae</taxon>
        <taxon>Ramlibacter</taxon>
    </lineage>
</organism>
<evidence type="ECO:0000313" key="2">
    <source>
        <dbReference type="EMBL" id="TFY97009.1"/>
    </source>
</evidence>
<dbReference type="PANTHER" id="PTHR34408">
    <property type="entry name" value="FAMILY PROTEIN, PUTATIVE-RELATED"/>
    <property type="match status" value="1"/>
</dbReference>
<sequence>MMFALLAPASAQQFVSIKGEGVNLRAAPNLRSEVLWELGSGYPLKVLARRGSWVQVVDFENDRGWVSRRLTSSRPHSIVKAPRANVRSGPGTKYRVLRQAQYGEVFRVVERTASWIRVRGEDARTGWIARGLLWGVGRK</sequence>
<reference evidence="2 3" key="1">
    <citation type="submission" date="2019-03" db="EMBL/GenBank/DDBJ databases">
        <title>Ramlibacter rhizophilus CCTCC AB2015357, whole genome shotgun sequence.</title>
        <authorList>
            <person name="Zhang X."/>
            <person name="Feng G."/>
            <person name="Zhu H."/>
        </authorList>
    </citation>
    <scope>NUCLEOTIDE SEQUENCE [LARGE SCALE GENOMIC DNA]</scope>
    <source>
        <strain evidence="2 3">CCTCC AB2015357</strain>
    </source>
</reference>
<gene>
    <name evidence="2" type="ORF">EZ242_20095</name>
</gene>
<dbReference type="Pfam" id="PF06347">
    <property type="entry name" value="SH3_4"/>
    <property type="match status" value="2"/>
</dbReference>
<proteinExistence type="predicted"/>
<protein>
    <submittedName>
        <fullName evidence="2">Peptide-binding protein</fullName>
    </submittedName>
</protein>